<evidence type="ECO:0000256" key="2">
    <source>
        <dbReference type="SAM" id="MobiDB-lite"/>
    </source>
</evidence>
<accession>A0A1E7JP91</accession>
<feature type="chain" id="PRO_5038632823" description="Peptidase S1 domain-containing protein" evidence="3">
    <location>
        <begin position="20"/>
        <end position="292"/>
    </location>
</feature>
<dbReference type="RefSeq" id="WP_070012810.1">
    <property type="nucleotide sequence ID" value="NZ_LJGS01000044.1"/>
</dbReference>
<keyword evidence="5" id="KW-1185">Reference proteome</keyword>
<sequence>MTSTRAALAALVTCTTSLALMGASAPAPYPPASKGDRWPQGTVRTVGKLVAKLPGHQAESCSAAIVDSPSGSIVATAAHCISSPERPRKPEAMYFQPAYKSKSDPKGQGQGKDKGTKRGGTGDGPRTVLAHGWKVESWKTAPGWDTSKNLESVLPYDWAFLRMEKRGGRTIQEVYGANKLRTEPVRGGHAATLGYPASSPYDGETLHYCAGRAHRYERGEIAATNVGALSLRPCKLTQGVSGGPWLRGIDKKTGTGTLVAVTSVGSDDELLGRPYPSSARALLAEFGARNKR</sequence>
<feature type="region of interest" description="Disordered" evidence="2">
    <location>
        <begin position="98"/>
        <end position="128"/>
    </location>
</feature>
<dbReference type="STRING" id="933944.AN215_11055"/>
<comment type="caution">
    <text evidence="4">The sequence shown here is derived from an EMBL/GenBank/DDBJ whole genome shotgun (WGS) entry which is preliminary data.</text>
</comment>
<dbReference type="AlphaFoldDB" id="A0A1E7JP91"/>
<evidence type="ECO:0000313" key="4">
    <source>
        <dbReference type="EMBL" id="OEU90107.1"/>
    </source>
</evidence>
<proteinExistence type="predicted"/>
<organism evidence="4 5">
    <name type="scientific">Streptomyces abyssalis</name>
    <dbReference type="NCBI Taxonomy" id="933944"/>
    <lineage>
        <taxon>Bacteria</taxon>
        <taxon>Bacillati</taxon>
        <taxon>Actinomycetota</taxon>
        <taxon>Actinomycetes</taxon>
        <taxon>Kitasatosporales</taxon>
        <taxon>Streptomycetaceae</taxon>
        <taxon>Streptomyces</taxon>
    </lineage>
</organism>
<dbReference type="Gene3D" id="2.40.10.10">
    <property type="entry name" value="Trypsin-like serine proteases"/>
    <property type="match status" value="2"/>
</dbReference>
<evidence type="ECO:0008006" key="6">
    <source>
        <dbReference type="Google" id="ProtNLM"/>
    </source>
</evidence>
<dbReference type="InterPro" id="IPR050966">
    <property type="entry name" value="Glutamyl_endopeptidase"/>
</dbReference>
<evidence type="ECO:0000313" key="5">
    <source>
        <dbReference type="Proteomes" id="UP000176087"/>
    </source>
</evidence>
<dbReference type="Proteomes" id="UP000176087">
    <property type="component" value="Unassembled WGS sequence"/>
</dbReference>
<feature type="signal peptide" evidence="3">
    <location>
        <begin position="1"/>
        <end position="19"/>
    </location>
</feature>
<dbReference type="SUPFAM" id="SSF50494">
    <property type="entry name" value="Trypsin-like serine proteases"/>
    <property type="match status" value="1"/>
</dbReference>
<dbReference type="EMBL" id="LJGT01000038">
    <property type="protein sequence ID" value="OEU90107.1"/>
    <property type="molecule type" value="Genomic_DNA"/>
</dbReference>
<dbReference type="OrthoDB" id="5121599at2"/>
<evidence type="ECO:0000256" key="1">
    <source>
        <dbReference type="ARBA" id="ARBA00022729"/>
    </source>
</evidence>
<dbReference type="PANTHER" id="PTHR15462">
    <property type="entry name" value="SERINE PROTEASE"/>
    <property type="match status" value="1"/>
</dbReference>
<dbReference type="PATRIC" id="fig|933944.5.peg.85"/>
<feature type="compositionally biased region" description="Basic and acidic residues" evidence="2">
    <location>
        <begin position="101"/>
        <end position="116"/>
    </location>
</feature>
<gene>
    <name evidence="4" type="ORF">AN215_11055</name>
</gene>
<dbReference type="InterPro" id="IPR009003">
    <property type="entry name" value="Peptidase_S1_PA"/>
</dbReference>
<protein>
    <recommendedName>
        <fullName evidence="6">Peptidase S1 domain-containing protein</fullName>
    </recommendedName>
</protein>
<dbReference type="InterPro" id="IPR043504">
    <property type="entry name" value="Peptidase_S1_PA_chymotrypsin"/>
</dbReference>
<name>A0A1E7JP91_9ACTN</name>
<reference evidence="4 5" key="1">
    <citation type="journal article" date="2016" name="Front. Microbiol.">
        <title>Comparative Genomics Analysis of Streptomyces Species Reveals Their Adaptation to the Marine Environment and Their Diversity at the Genomic Level.</title>
        <authorList>
            <person name="Tian X."/>
            <person name="Zhang Z."/>
            <person name="Yang T."/>
            <person name="Chen M."/>
            <person name="Li J."/>
            <person name="Chen F."/>
            <person name="Yang J."/>
            <person name="Li W."/>
            <person name="Zhang B."/>
            <person name="Zhang Z."/>
            <person name="Wu J."/>
            <person name="Zhang C."/>
            <person name="Long L."/>
            <person name="Xiao J."/>
        </authorList>
    </citation>
    <scope>NUCLEOTIDE SEQUENCE [LARGE SCALE GENOMIC DNA]</scope>
    <source>
        <strain evidence="4 5">SCSIO 10390</strain>
    </source>
</reference>
<keyword evidence="1 3" id="KW-0732">Signal</keyword>
<evidence type="ECO:0000256" key="3">
    <source>
        <dbReference type="SAM" id="SignalP"/>
    </source>
</evidence>